<sequence>MHAAPPHPLAPLSAHEFTRARDLVVKSYDSTQPIYFRQISLQEPNKESLVPFLEAEHADSSVAEDTPRPARCVRVEHDLIKQDRHEVVRSVVDLDAGKVVSSDVAPAYPYPYYTPDEFSQFLDHCLRSDLFKDAMSEFALPEGFEVTIDPWPYGPPENEDDPRYMQGLVFARDARKEHPDANHYGYPIPIIPVMDWVTKKVVRVDRLATGGAGDGLEPAARGEKPRVLFAGAKSAEWIPELLEQPVRDDLKPLNVVQPEGASFTVQPDGLVDWQRWRFRIGFSPREGAVLHDICYENRPILYRLSFSELTVPYADPRSPFHRKQAFDFGDGGVGRQANSLALGCDCLGAIHYIDTLLTGPDGSPVPTKAVICLHEQDNGILWKHTNFRTDKAVVARARELVVQFICTLANYEYIFAYKLDLAGGITLETRATGMLSIVAIDAGKTSPYGNVVTPGVLAQNHQHIFAARIDPAIDSYRDTQVVVEESHGVKMNPQTNPHGNFYEVRRQIVHRSTHVDAEPRLNRTIKLENPVNKHPSSGKNRGYKITAPATQLMLADPDSIQSQRARFAQHNAWVTGHRDGEFFVAGEFTNQSRAESGGVSDMMRRGDWFTEEADKKNGHGGHGGQKSSPVVWPVFGFTHKAVTS</sequence>
<protein>
    <recommendedName>
        <fullName evidence="9">Amine oxidase</fullName>
        <ecNumber evidence="9">1.4.3.-</ecNumber>
    </recommendedName>
</protein>
<comment type="PTM">
    <text evidence="8 9">Topaquinone (TPQ) is generated by copper-dependent autoxidation of a specific tyrosyl residue.</text>
</comment>
<dbReference type="InterPro" id="IPR015800">
    <property type="entry name" value="Cu_amine_oxidase_N2"/>
</dbReference>
<dbReference type="EC" id="1.4.3.-" evidence="9"/>
<evidence type="ECO:0000256" key="4">
    <source>
        <dbReference type="ARBA" id="ARBA00022772"/>
    </source>
</evidence>
<feature type="modified residue" description="2',4',5'-topaquinone" evidence="8">
    <location>
        <position position="411"/>
    </location>
</feature>
<dbReference type="STRING" id="1081109.A0A166UIG7"/>
<keyword evidence="3 9" id="KW-0479">Metal-binding</keyword>
<evidence type="ECO:0000256" key="3">
    <source>
        <dbReference type="ARBA" id="ARBA00022723"/>
    </source>
</evidence>
<dbReference type="AlphaFoldDB" id="A0A166UIG7"/>
<feature type="region of interest" description="Disordered" evidence="10">
    <location>
        <begin position="612"/>
        <end position="631"/>
    </location>
</feature>
<dbReference type="Pfam" id="PF01179">
    <property type="entry name" value="Cu_amine_oxid"/>
    <property type="match status" value="1"/>
</dbReference>
<gene>
    <name evidence="13" type="ORF">AAL_00042</name>
</gene>
<evidence type="ECO:0000313" key="14">
    <source>
        <dbReference type="Proteomes" id="UP000078544"/>
    </source>
</evidence>
<dbReference type="PANTHER" id="PTHR10638:SF91">
    <property type="entry name" value="AMINE OXIDASE"/>
    <property type="match status" value="1"/>
</dbReference>
<evidence type="ECO:0000256" key="10">
    <source>
        <dbReference type="SAM" id="MobiDB-lite"/>
    </source>
</evidence>
<dbReference type="SUPFAM" id="SSF49998">
    <property type="entry name" value="Amine oxidase catalytic domain"/>
    <property type="match status" value="1"/>
</dbReference>
<dbReference type="PROSITE" id="PS01164">
    <property type="entry name" value="COPPER_AMINE_OXID_1"/>
    <property type="match status" value="1"/>
</dbReference>
<evidence type="ECO:0000259" key="12">
    <source>
        <dbReference type="Pfam" id="PF02727"/>
    </source>
</evidence>
<feature type="domain" description="Copper amine oxidase catalytic" evidence="11">
    <location>
        <begin position="253"/>
        <end position="640"/>
    </location>
</feature>
<dbReference type="InterPro" id="IPR049948">
    <property type="entry name" value="Cu_Am_ox_TPQ-bd"/>
</dbReference>
<dbReference type="SUPFAM" id="SSF54416">
    <property type="entry name" value="Amine oxidase N-terminal region"/>
    <property type="match status" value="2"/>
</dbReference>
<dbReference type="Gene3D" id="3.10.450.40">
    <property type="match status" value="2"/>
</dbReference>
<dbReference type="EMBL" id="AZGY01000001">
    <property type="protein sequence ID" value="OAA32577.1"/>
    <property type="molecule type" value="Genomic_DNA"/>
</dbReference>
<dbReference type="InterPro" id="IPR015798">
    <property type="entry name" value="Cu_amine_oxidase_C"/>
</dbReference>
<keyword evidence="4 7" id="KW-0801">TPQ</keyword>
<accession>A0A166UIG7</accession>
<dbReference type="InterPro" id="IPR016182">
    <property type="entry name" value="Cu_amine_oxidase_N-reg"/>
</dbReference>
<evidence type="ECO:0000256" key="1">
    <source>
        <dbReference type="ARBA" id="ARBA00001935"/>
    </source>
</evidence>
<evidence type="ECO:0000313" key="13">
    <source>
        <dbReference type="EMBL" id="OAA32577.1"/>
    </source>
</evidence>
<keyword evidence="14" id="KW-1185">Reference proteome</keyword>
<dbReference type="Pfam" id="PF02727">
    <property type="entry name" value="Cu_amine_oxidN2"/>
    <property type="match status" value="1"/>
</dbReference>
<evidence type="ECO:0000256" key="6">
    <source>
        <dbReference type="ARBA" id="ARBA00023008"/>
    </source>
</evidence>
<evidence type="ECO:0000256" key="7">
    <source>
        <dbReference type="PIRSR" id="PIRSR600269-50"/>
    </source>
</evidence>
<dbReference type="GO" id="GO:0048038">
    <property type="term" value="F:quinone binding"/>
    <property type="evidence" value="ECO:0007669"/>
    <property type="project" value="InterPro"/>
</dbReference>
<feature type="active site" description="Proton acceptor" evidence="7">
    <location>
        <position position="327"/>
    </location>
</feature>
<comment type="caution">
    <text evidence="13">The sequence shown here is derived from an EMBL/GenBank/DDBJ whole genome shotgun (WGS) entry which is preliminary data.</text>
</comment>
<dbReference type="GO" id="GO:0008131">
    <property type="term" value="F:primary methylamine oxidase activity"/>
    <property type="evidence" value="ECO:0007669"/>
    <property type="project" value="InterPro"/>
</dbReference>
<feature type="domain" description="Copper amine oxidase N2-terminal" evidence="12">
    <location>
        <begin position="7"/>
        <end position="102"/>
    </location>
</feature>
<keyword evidence="5 9" id="KW-0560">Oxidoreductase</keyword>
<dbReference type="InterPro" id="IPR000269">
    <property type="entry name" value="Cu_amine_oxidase"/>
</dbReference>
<dbReference type="OrthoDB" id="5379943at2759"/>
<evidence type="ECO:0000256" key="8">
    <source>
        <dbReference type="PIRSR" id="PIRSR600269-51"/>
    </source>
</evidence>
<evidence type="ECO:0000256" key="2">
    <source>
        <dbReference type="ARBA" id="ARBA00007983"/>
    </source>
</evidence>
<proteinExistence type="inferred from homology"/>
<evidence type="ECO:0000259" key="11">
    <source>
        <dbReference type="Pfam" id="PF01179"/>
    </source>
</evidence>
<dbReference type="Gene3D" id="2.70.98.20">
    <property type="entry name" value="Copper amine oxidase, catalytic domain"/>
    <property type="match status" value="1"/>
</dbReference>
<evidence type="ECO:0000256" key="5">
    <source>
        <dbReference type="ARBA" id="ARBA00023002"/>
    </source>
</evidence>
<comment type="similarity">
    <text evidence="2 9">Belongs to the copper/topaquinone oxidase family.</text>
</comment>
<feature type="active site" description="Schiff-base intermediate with substrate; via topaquinone" evidence="7">
    <location>
        <position position="411"/>
    </location>
</feature>
<comment type="cofactor">
    <cofactor evidence="9">
        <name>Cu cation</name>
        <dbReference type="ChEBI" id="CHEBI:23378"/>
    </cofactor>
    <text evidence="9">Contains 1 topaquinone per subunit.</text>
</comment>
<dbReference type="PANTHER" id="PTHR10638">
    <property type="entry name" value="COPPER AMINE OXIDASE"/>
    <property type="match status" value="1"/>
</dbReference>
<dbReference type="GO" id="GO:0009308">
    <property type="term" value="P:amine metabolic process"/>
    <property type="evidence" value="ECO:0007669"/>
    <property type="project" value="UniProtKB-UniRule"/>
</dbReference>
<evidence type="ECO:0000256" key="9">
    <source>
        <dbReference type="RuleBase" id="RU000672"/>
    </source>
</evidence>
<comment type="cofactor">
    <cofactor evidence="1">
        <name>Cu cation</name>
        <dbReference type="ChEBI" id="CHEBI:23378"/>
    </cofactor>
</comment>
<keyword evidence="6 9" id="KW-0186">Copper</keyword>
<dbReference type="Proteomes" id="UP000078544">
    <property type="component" value="Unassembled WGS sequence"/>
</dbReference>
<dbReference type="InterPro" id="IPR036460">
    <property type="entry name" value="Cu_amine_oxidase_C_sf"/>
</dbReference>
<organism evidence="13 14">
    <name type="scientific">Moelleriella libera RCEF 2490</name>
    <dbReference type="NCBI Taxonomy" id="1081109"/>
    <lineage>
        <taxon>Eukaryota</taxon>
        <taxon>Fungi</taxon>
        <taxon>Dikarya</taxon>
        <taxon>Ascomycota</taxon>
        <taxon>Pezizomycotina</taxon>
        <taxon>Sordariomycetes</taxon>
        <taxon>Hypocreomycetidae</taxon>
        <taxon>Hypocreales</taxon>
        <taxon>Clavicipitaceae</taxon>
        <taxon>Moelleriella</taxon>
    </lineage>
</organism>
<dbReference type="GO" id="GO:0005507">
    <property type="term" value="F:copper ion binding"/>
    <property type="evidence" value="ECO:0007669"/>
    <property type="project" value="InterPro"/>
</dbReference>
<name>A0A166UIG7_9HYPO</name>
<reference evidence="13 14" key="1">
    <citation type="journal article" date="2016" name="Genome Biol. Evol.">
        <title>Divergent and convergent evolution of fungal pathogenicity.</title>
        <authorList>
            <person name="Shang Y."/>
            <person name="Xiao G."/>
            <person name="Zheng P."/>
            <person name="Cen K."/>
            <person name="Zhan S."/>
            <person name="Wang C."/>
        </authorList>
    </citation>
    <scope>NUCLEOTIDE SEQUENCE [LARGE SCALE GENOMIC DNA]</scope>
    <source>
        <strain evidence="13 14">RCEF 2490</strain>
    </source>
</reference>